<evidence type="ECO:0000256" key="3">
    <source>
        <dbReference type="ARBA" id="ARBA00022490"/>
    </source>
</evidence>
<organism evidence="9 10">
    <name type="scientific">Yarrowia lipolytica</name>
    <name type="common">Candida lipolytica</name>
    <dbReference type="NCBI Taxonomy" id="4952"/>
    <lineage>
        <taxon>Eukaryota</taxon>
        <taxon>Fungi</taxon>
        <taxon>Dikarya</taxon>
        <taxon>Ascomycota</taxon>
        <taxon>Saccharomycotina</taxon>
        <taxon>Dipodascomycetes</taxon>
        <taxon>Dipodascales</taxon>
        <taxon>Dipodascales incertae sedis</taxon>
        <taxon>Yarrowia</taxon>
    </lineage>
</organism>
<evidence type="ECO:0000256" key="2">
    <source>
        <dbReference type="ARBA" id="ARBA00009557"/>
    </source>
</evidence>
<dbReference type="CDD" id="cd11284">
    <property type="entry name" value="ADF_Twf-C_like"/>
    <property type="match status" value="1"/>
</dbReference>
<keyword evidence="3" id="KW-0963">Cytoplasm</keyword>
<dbReference type="GO" id="GO:0005737">
    <property type="term" value="C:cytoplasm"/>
    <property type="evidence" value="ECO:0007669"/>
    <property type="project" value="TreeGrafter"/>
</dbReference>
<evidence type="ECO:0000313" key="9">
    <source>
        <dbReference type="EMBL" id="RDW27724.1"/>
    </source>
</evidence>
<dbReference type="InterPro" id="IPR028458">
    <property type="entry name" value="Twinfilin"/>
</dbReference>
<name>A0A371CBP8_YARLL</name>
<dbReference type="GO" id="GO:0030042">
    <property type="term" value="P:actin filament depolymerization"/>
    <property type="evidence" value="ECO:0007669"/>
    <property type="project" value="TreeGrafter"/>
</dbReference>
<dbReference type="Pfam" id="PF00241">
    <property type="entry name" value="Cofilin_ADF"/>
    <property type="match status" value="2"/>
</dbReference>
<dbReference type="PROSITE" id="PS51263">
    <property type="entry name" value="ADF_H"/>
    <property type="match status" value="1"/>
</dbReference>
<dbReference type="EMBL" id="KZ858959">
    <property type="protein sequence ID" value="RDW27724.1"/>
    <property type="molecule type" value="Genomic_DNA"/>
</dbReference>
<dbReference type="GO" id="GO:0051016">
    <property type="term" value="P:barbed-end actin filament capping"/>
    <property type="evidence" value="ECO:0007669"/>
    <property type="project" value="TreeGrafter"/>
</dbReference>
<dbReference type="InterPro" id="IPR029006">
    <property type="entry name" value="ADF-H/Gelsolin-like_dom_sf"/>
</dbReference>
<evidence type="ECO:0000256" key="6">
    <source>
        <dbReference type="ARBA" id="ARBA00023212"/>
    </source>
</evidence>
<evidence type="ECO:0000256" key="1">
    <source>
        <dbReference type="ARBA" id="ARBA00004245"/>
    </source>
</evidence>
<keyword evidence="5" id="KW-0009">Actin-binding</keyword>
<evidence type="ECO:0000256" key="7">
    <source>
        <dbReference type="ARBA" id="ARBA00038532"/>
    </source>
</evidence>
<evidence type="ECO:0000259" key="8">
    <source>
        <dbReference type="PROSITE" id="PS51263"/>
    </source>
</evidence>
<dbReference type="VEuPathDB" id="FungiDB:YALI1_E41185g"/>
<dbReference type="GO" id="GO:0003785">
    <property type="term" value="F:actin monomer binding"/>
    <property type="evidence" value="ECO:0007669"/>
    <property type="project" value="TreeGrafter"/>
</dbReference>
<evidence type="ECO:0000313" key="10">
    <source>
        <dbReference type="Proteomes" id="UP000256601"/>
    </source>
</evidence>
<feature type="domain" description="ADF-H" evidence="8">
    <location>
        <begin position="33"/>
        <end position="162"/>
    </location>
</feature>
<gene>
    <name evidence="9" type="ORF">B0I71DRAFT_138858</name>
</gene>
<sequence>MATPPREREQVGPDNTTWCVQLSGVLPQGWSGFCSLPHDDYKCSTPGLAQKLHSFGRGLIVKIQDEKLEHTHEIDDSHTFESGFEEARAKLSDREAAYLLYRNNDEILVITYVPDDAKVRQKMLYASSKQALTRELGASNPVDLFVTELEDISEKGYKSHVRHANLGAPLTREEESLKFVKENEAGVAQSHSVNITHSKGIEMKHAADFDDKLASFESASEGAILPFTIDVSNEEVIPGSISSVSDWREIKTPESHPQYTLYKSPSGVVFIYTCPSGSKIKERMLYAASRRVLLSNIEKNITVAKTVDVGDEDLDLDEVVAEKKETAKGGLRFKRPTRPGR</sequence>
<dbReference type="PANTHER" id="PTHR13759:SF1">
    <property type="entry name" value="TWINFILIN"/>
    <property type="match status" value="1"/>
</dbReference>
<dbReference type="CDD" id="cd11285">
    <property type="entry name" value="ADF_Twf-N_like"/>
    <property type="match status" value="1"/>
</dbReference>
<dbReference type="InterPro" id="IPR002108">
    <property type="entry name" value="ADF-H"/>
</dbReference>
<evidence type="ECO:0000256" key="4">
    <source>
        <dbReference type="ARBA" id="ARBA00022737"/>
    </source>
</evidence>
<comment type="subunit">
    <text evidence="7">Interacts with G-actin; ADP-actin form.</text>
</comment>
<dbReference type="GO" id="GO:0005884">
    <property type="term" value="C:actin filament"/>
    <property type="evidence" value="ECO:0007669"/>
    <property type="project" value="TreeGrafter"/>
</dbReference>
<dbReference type="Proteomes" id="UP000256601">
    <property type="component" value="Unassembled WGS sequence"/>
</dbReference>
<dbReference type="PANTHER" id="PTHR13759">
    <property type="entry name" value="TWINFILIN"/>
    <property type="match status" value="1"/>
</dbReference>
<accession>A0A371CBP8</accession>
<dbReference type="VEuPathDB" id="FungiDB:YALI0_E34687g"/>
<dbReference type="AlphaFoldDB" id="A0A371CBP8"/>
<protein>
    <recommendedName>
        <fullName evidence="8">ADF-H domain-containing protein</fullName>
    </recommendedName>
</protein>
<keyword evidence="4" id="KW-0677">Repeat</keyword>
<dbReference type="SUPFAM" id="SSF55753">
    <property type="entry name" value="Actin depolymerizing proteins"/>
    <property type="match status" value="2"/>
</dbReference>
<reference evidence="9 10" key="1">
    <citation type="submission" date="2018-07" db="EMBL/GenBank/DDBJ databases">
        <title>Draft Genome Assemblies for Five Robust Yarrowia lipolytica Strains Exhibiting High Lipid Production and Pentose Sugar Utilization and Sugar Alcohol Secretion from Undetoxified Lignocellulosic Biomass Hydrolysates.</title>
        <authorList>
            <consortium name="DOE Joint Genome Institute"/>
            <person name="Walker C."/>
            <person name="Ryu S."/>
            <person name="Na H."/>
            <person name="Zane M."/>
            <person name="LaButti K."/>
            <person name="Lipzen A."/>
            <person name="Haridas S."/>
            <person name="Barry K."/>
            <person name="Grigoriev I.V."/>
            <person name="Quarterman J."/>
            <person name="Slininger P."/>
            <person name="Dien B."/>
            <person name="Trinh C.T."/>
        </authorList>
    </citation>
    <scope>NUCLEOTIDE SEQUENCE [LARGE SCALE GENOMIC DNA]</scope>
    <source>
        <strain evidence="9 10">YB392</strain>
    </source>
</reference>
<comment type="similarity">
    <text evidence="2">Belongs to the actin-binding proteins ADF family. Twinfilin subfamily.</text>
</comment>
<dbReference type="SMART" id="SM00102">
    <property type="entry name" value="ADF"/>
    <property type="match status" value="2"/>
</dbReference>
<proteinExistence type="inferred from homology"/>
<keyword evidence="6" id="KW-0206">Cytoskeleton</keyword>
<evidence type="ECO:0000256" key="5">
    <source>
        <dbReference type="ARBA" id="ARBA00023203"/>
    </source>
</evidence>
<comment type="subcellular location">
    <subcellularLocation>
        <location evidence="1">Cytoplasm</location>
        <location evidence="1">Cytoskeleton</location>
    </subcellularLocation>
</comment>
<dbReference type="Gene3D" id="3.40.20.10">
    <property type="entry name" value="Severin"/>
    <property type="match status" value="2"/>
</dbReference>
<dbReference type="GO" id="GO:0051015">
    <property type="term" value="F:actin filament binding"/>
    <property type="evidence" value="ECO:0007669"/>
    <property type="project" value="TreeGrafter"/>
</dbReference>